<sequence>MQNRLDGKLILLYTLLVLQVFIVMIYVISTPKSEYDLSTTRNPVSFIDTQTVQVPTYHNQIKLKIPKPTTPTISGEIKLKNTRTLEFFIIKNQTACWKEGLDNDKIKSTENERELDRCICKPGWHGVDCGEPEVVWRAIMASKQNIKLTRRRTSRRLIYVFSVDDFNSAIAEVIVEELYNVVDLFVICDYSNSEENFKHKLAKGLLEGHQNKILYININSGGGKTARKPKRVISRFIWDKISVQVKNIKHDDIYVMTDSEEILNLRALMFLKVYDGWPQPIGFRLRWSVFGFFWRHPLKTTITVGACTVGFLYNAFRSNALVLSQLSDEISEQRDNLGLVIGDLNHYGGWYCHYCQSPANIVNLIEREGKNNVPDGTKNLDVAFIEDIIGGGVWIDGKTSLLRAYKSHESYFAPETVIANPFKYDWLVDNFYAKLDYY</sequence>
<keyword evidence="1" id="KW-1133">Transmembrane helix</keyword>
<organism evidence="2 3">
    <name type="scientific">Cotesia congregata</name>
    <name type="common">Parasitoid wasp</name>
    <name type="synonym">Apanteles congregatus</name>
    <dbReference type="NCBI Taxonomy" id="51543"/>
    <lineage>
        <taxon>Eukaryota</taxon>
        <taxon>Metazoa</taxon>
        <taxon>Ecdysozoa</taxon>
        <taxon>Arthropoda</taxon>
        <taxon>Hexapoda</taxon>
        <taxon>Insecta</taxon>
        <taxon>Pterygota</taxon>
        <taxon>Neoptera</taxon>
        <taxon>Endopterygota</taxon>
        <taxon>Hymenoptera</taxon>
        <taxon>Apocrita</taxon>
        <taxon>Ichneumonoidea</taxon>
        <taxon>Braconidae</taxon>
        <taxon>Microgastrinae</taxon>
        <taxon>Cotesia</taxon>
    </lineage>
</organism>
<keyword evidence="3" id="KW-1185">Reference proteome</keyword>
<keyword evidence="1" id="KW-0812">Transmembrane</keyword>
<dbReference type="PANTHER" id="PTHR12224">
    <property type="entry name" value="BETA-1,4-MANNOSYL-GLYCOPROTEIN BETA-1,4-N-ACETYLGLUCOSAMINYL-TRANSFERASE"/>
    <property type="match status" value="1"/>
</dbReference>
<dbReference type="Proteomes" id="UP000786811">
    <property type="component" value="Unassembled WGS sequence"/>
</dbReference>
<dbReference type="PANTHER" id="PTHR12224:SF0">
    <property type="entry name" value="BETA-1,4-MANNOSYL-GLYCOPROTEIN 4-BETA-N-ACETYLGLUCOSAMINYLTRANSFERASE"/>
    <property type="match status" value="1"/>
</dbReference>
<comment type="caution">
    <text evidence="2">The sequence shown here is derived from an EMBL/GenBank/DDBJ whole genome shotgun (WGS) entry which is preliminary data.</text>
</comment>
<gene>
    <name evidence="2" type="ORF">HICCMSTLAB_LOCUS9046</name>
</gene>
<dbReference type="InterPro" id="IPR006813">
    <property type="entry name" value="Glyco_trans_17"/>
</dbReference>
<name>A0A8J2MVM6_COTCN</name>
<dbReference type="OrthoDB" id="6474464at2759"/>
<evidence type="ECO:0000313" key="3">
    <source>
        <dbReference type="Proteomes" id="UP000786811"/>
    </source>
</evidence>
<dbReference type="GO" id="GO:0003830">
    <property type="term" value="F:beta-1,4-mannosylglycoprotein 4-beta-N-acetylglucosaminyltransferase activity"/>
    <property type="evidence" value="ECO:0007669"/>
    <property type="project" value="InterPro"/>
</dbReference>
<accession>A0A8J2MVM6</accession>
<evidence type="ECO:0000256" key="1">
    <source>
        <dbReference type="SAM" id="Phobius"/>
    </source>
</evidence>
<dbReference type="GO" id="GO:0016020">
    <property type="term" value="C:membrane"/>
    <property type="evidence" value="ECO:0007669"/>
    <property type="project" value="InterPro"/>
</dbReference>
<dbReference type="EMBL" id="CAJNRD030001122">
    <property type="protein sequence ID" value="CAG5099403.1"/>
    <property type="molecule type" value="Genomic_DNA"/>
</dbReference>
<dbReference type="GO" id="GO:0006044">
    <property type="term" value="P:N-acetylglucosamine metabolic process"/>
    <property type="evidence" value="ECO:0007669"/>
    <property type="project" value="TreeGrafter"/>
</dbReference>
<feature type="transmembrane region" description="Helical" evidence="1">
    <location>
        <begin position="9"/>
        <end position="28"/>
    </location>
</feature>
<dbReference type="AlphaFoldDB" id="A0A8J2MVM6"/>
<dbReference type="Pfam" id="PF04724">
    <property type="entry name" value="Glyco_transf_17"/>
    <property type="match status" value="1"/>
</dbReference>
<keyword evidence="1" id="KW-0472">Membrane</keyword>
<reference evidence="2" key="1">
    <citation type="submission" date="2021-04" db="EMBL/GenBank/DDBJ databases">
        <authorList>
            <person name="Chebbi M.A.C M."/>
        </authorList>
    </citation>
    <scope>NUCLEOTIDE SEQUENCE</scope>
</reference>
<proteinExistence type="predicted"/>
<evidence type="ECO:0000313" key="2">
    <source>
        <dbReference type="EMBL" id="CAG5099403.1"/>
    </source>
</evidence>
<protein>
    <submittedName>
        <fullName evidence="2">4-mannosyl-glycoprotein 4-beta-N-acetylglucosaminyltransferase (Mus musculus)</fullName>
    </submittedName>
</protein>